<dbReference type="AlphaFoldDB" id="U3C1Y8"/>
<comment type="caution">
    <text evidence="2">The sequence shown here is derived from an EMBL/GenBank/DDBJ whole genome shotgun (WGS) entry which is preliminary data.</text>
</comment>
<dbReference type="Proteomes" id="UP000016567">
    <property type="component" value="Unassembled WGS sequence"/>
</dbReference>
<evidence type="ECO:0000313" key="3">
    <source>
        <dbReference type="Proteomes" id="UP000016567"/>
    </source>
</evidence>
<dbReference type="Gene3D" id="3.10.450.50">
    <property type="match status" value="1"/>
</dbReference>
<name>U3C1Y8_9VIBR</name>
<organism evidence="2 3">
    <name type="scientific">Vibrio azureus NBRC 104587</name>
    <dbReference type="NCBI Taxonomy" id="1219077"/>
    <lineage>
        <taxon>Bacteria</taxon>
        <taxon>Pseudomonadati</taxon>
        <taxon>Pseudomonadota</taxon>
        <taxon>Gammaproteobacteria</taxon>
        <taxon>Vibrionales</taxon>
        <taxon>Vibrionaceae</taxon>
        <taxon>Vibrio</taxon>
    </lineage>
</organism>
<proteinExistence type="predicted"/>
<evidence type="ECO:0008006" key="4">
    <source>
        <dbReference type="Google" id="ProtNLM"/>
    </source>
</evidence>
<gene>
    <name evidence="2" type="ORF">VAZ01S_025_00900</name>
</gene>
<keyword evidence="1" id="KW-0732">Signal</keyword>
<feature type="chain" id="PRO_5004640626" description="SnoaL-like domain-containing protein" evidence="1">
    <location>
        <begin position="27"/>
        <end position="178"/>
    </location>
</feature>
<keyword evidence="3" id="KW-1185">Reference proteome</keyword>
<accession>U3C1Y8</accession>
<dbReference type="EMBL" id="BATL01000025">
    <property type="protein sequence ID" value="GAD75494.1"/>
    <property type="molecule type" value="Genomic_DNA"/>
</dbReference>
<evidence type="ECO:0000256" key="1">
    <source>
        <dbReference type="SAM" id="SignalP"/>
    </source>
</evidence>
<feature type="signal peptide" evidence="1">
    <location>
        <begin position="1"/>
        <end position="26"/>
    </location>
</feature>
<reference evidence="2 3" key="1">
    <citation type="submission" date="2013-09" db="EMBL/GenBank/DDBJ databases">
        <title>Whole genome shotgun sequence of Vibrio azureus NBRC 104587.</title>
        <authorList>
            <person name="Isaki S."/>
            <person name="Hosoyama A."/>
            <person name="Numata M."/>
            <person name="Hashimoto M."/>
            <person name="Hosoyama Y."/>
            <person name="Tsuchikane K."/>
            <person name="Noguchi M."/>
            <person name="Hirakata S."/>
            <person name="Ichikawa N."/>
            <person name="Ohji S."/>
            <person name="Yamazoe A."/>
            <person name="Fujita N."/>
        </authorList>
    </citation>
    <scope>NUCLEOTIDE SEQUENCE [LARGE SCALE GENOMIC DNA]</scope>
    <source>
        <strain evidence="2 3">NBRC 104587</strain>
    </source>
</reference>
<dbReference type="SUPFAM" id="SSF54427">
    <property type="entry name" value="NTF2-like"/>
    <property type="match status" value="1"/>
</dbReference>
<dbReference type="InterPro" id="IPR032710">
    <property type="entry name" value="NTF2-like_dom_sf"/>
</dbReference>
<dbReference type="eggNOG" id="COG4319">
    <property type="taxonomic scope" value="Bacteria"/>
</dbReference>
<dbReference type="STRING" id="1219077.VAZ01S_025_00900"/>
<sequence length="178" mass="19207">MKLNKITALSLIATLGLSTLSSSVIANEEAKPQPILPAAVTEMYKAPAGIVITEEQKQNVLTAVTKASKGWRDAFNSGDAKKAASFYEQDAVTTSIPFGIYIGQTAAEGLWDYIISNGYKDVKYFDTKIEVISSNAAVLSGSWEMNKAYGIMTKEIWVVGQDGTAKLRVDDFEVVGAK</sequence>
<dbReference type="RefSeq" id="WP_021709253.1">
    <property type="nucleotide sequence ID" value="NZ_BAOB01000395.1"/>
</dbReference>
<evidence type="ECO:0000313" key="2">
    <source>
        <dbReference type="EMBL" id="GAD75494.1"/>
    </source>
</evidence>
<protein>
    <recommendedName>
        <fullName evidence="4">SnoaL-like domain-containing protein</fullName>
    </recommendedName>
</protein>